<protein>
    <submittedName>
        <fullName evidence="2">Uncharacterized protein</fullName>
    </submittedName>
</protein>
<proteinExistence type="evidence at transcript level"/>
<organism evidence="2">
    <name type="scientific">Homo sapiens</name>
    <name type="common">Human</name>
    <dbReference type="NCBI Taxonomy" id="9606"/>
    <lineage>
        <taxon>Eukaryota</taxon>
        <taxon>Metazoa</taxon>
        <taxon>Chordata</taxon>
        <taxon>Craniata</taxon>
        <taxon>Vertebrata</taxon>
        <taxon>Euteleostomi</taxon>
        <taxon>Mammalia</taxon>
        <taxon>Eutheria</taxon>
        <taxon>Euarchontoglires</taxon>
        <taxon>Primates</taxon>
        <taxon>Haplorrhini</taxon>
        <taxon>Catarrhini</taxon>
        <taxon>Hominidae</taxon>
        <taxon>Homo</taxon>
    </lineage>
</organism>
<name>Q5K4L7_HUMAN</name>
<evidence type="ECO:0000256" key="1">
    <source>
        <dbReference type="SAM" id="MobiDB-lite"/>
    </source>
</evidence>
<reference evidence="2" key="1">
    <citation type="journal article" date="2004" name="J. Biol. Chem.">
        <title>Mouse very long-chain acyl-CoA synthetase 3/fatty acid transport protein 3 catalyzes fatty acid activation but not fatty acid transport in MA-10 cells.</title>
        <authorList>
            <person name="Pei Z."/>
            <person name="Fraisl P."/>
            <person name="Berger J."/>
            <person name="Jia Z."/>
            <person name="Forss-Petter S."/>
            <person name="Watkins P.A."/>
        </authorList>
    </citation>
    <scope>NUCLEOTIDE SEQUENCE</scope>
    <source>
        <tissue evidence="2">Liver &amp; testis</tissue>
    </source>
</reference>
<feature type="region of interest" description="Disordered" evidence="1">
    <location>
        <begin position="1"/>
        <end position="29"/>
    </location>
</feature>
<dbReference type="AlphaFoldDB" id="Q5K4L7"/>
<evidence type="ECO:0000313" key="2">
    <source>
        <dbReference type="EMBL" id="CAE12158.1"/>
    </source>
</evidence>
<sequence>MVPSLNGKTRNIEGKMDCDPNALALRPGL</sequence>
<dbReference type="EMBL" id="AJ577572">
    <property type="protein sequence ID" value="CAE12158.1"/>
    <property type="molecule type" value="mRNA"/>
</dbReference>
<accession>Q5K4L7</accession>